<comment type="caution">
    <text evidence="1">The sequence shown here is derived from an EMBL/GenBank/DDBJ whole genome shotgun (WGS) entry which is preliminary data.</text>
</comment>
<sequence>MARRLRVVGTSQRRGRSLQRHLDFTGVLQILGLNNVVVSVYLRTESQRCGQTWGMTPLRGSPEPSKICPYSGNGMNICSLAYEIYTNGESKQLPERDFRGSREPLMSG</sequence>
<dbReference type="InParanoid" id="K2R7E0"/>
<protein>
    <submittedName>
        <fullName evidence="1">Uncharacterized protein</fullName>
    </submittedName>
</protein>
<gene>
    <name evidence="1" type="ORF">MPH_04486</name>
</gene>
<evidence type="ECO:0000313" key="2">
    <source>
        <dbReference type="Proteomes" id="UP000007129"/>
    </source>
</evidence>
<dbReference type="HOGENOM" id="CLU_2197457_0_0_1"/>
<name>K2R7E0_MACPH</name>
<reference evidence="1 2" key="1">
    <citation type="journal article" date="2012" name="BMC Genomics">
        <title>Tools to kill: Genome of one of the most destructive plant pathogenic fungi Macrophomina phaseolina.</title>
        <authorList>
            <person name="Islam M.S."/>
            <person name="Haque M.S."/>
            <person name="Islam M.M."/>
            <person name="Emdad E.M."/>
            <person name="Halim A."/>
            <person name="Hossen Q.M.M."/>
            <person name="Hossain M.Z."/>
            <person name="Ahmed B."/>
            <person name="Rahim S."/>
            <person name="Rahman M.S."/>
            <person name="Alam M.M."/>
            <person name="Hou S."/>
            <person name="Wan X."/>
            <person name="Saito J.A."/>
            <person name="Alam M."/>
        </authorList>
    </citation>
    <scope>NUCLEOTIDE SEQUENCE [LARGE SCALE GENOMIC DNA]</scope>
    <source>
        <strain evidence="1 2">MS6</strain>
    </source>
</reference>
<proteinExistence type="predicted"/>
<dbReference type="AlphaFoldDB" id="K2R7E0"/>
<evidence type="ECO:0000313" key="1">
    <source>
        <dbReference type="EMBL" id="EKG18291.1"/>
    </source>
</evidence>
<organism evidence="1 2">
    <name type="scientific">Macrophomina phaseolina (strain MS6)</name>
    <name type="common">Charcoal rot fungus</name>
    <dbReference type="NCBI Taxonomy" id="1126212"/>
    <lineage>
        <taxon>Eukaryota</taxon>
        <taxon>Fungi</taxon>
        <taxon>Dikarya</taxon>
        <taxon>Ascomycota</taxon>
        <taxon>Pezizomycotina</taxon>
        <taxon>Dothideomycetes</taxon>
        <taxon>Dothideomycetes incertae sedis</taxon>
        <taxon>Botryosphaeriales</taxon>
        <taxon>Botryosphaeriaceae</taxon>
        <taxon>Macrophomina</taxon>
    </lineage>
</organism>
<dbReference type="Proteomes" id="UP000007129">
    <property type="component" value="Unassembled WGS sequence"/>
</dbReference>
<accession>K2R7E0</accession>
<dbReference type="EMBL" id="AHHD01000211">
    <property type="protein sequence ID" value="EKG18291.1"/>
    <property type="molecule type" value="Genomic_DNA"/>
</dbReference>
<dbReference type="VEuPathDB" id="FungiDB:MPH_04486"/>